<name>A0A3D8M2M0_9ALTE</name>
<proteinExistence type="predicted"/>
<keyword evidence="2" id="KW-1185">Reference proteome</keyword>
<dbReference type="EMBL" id="QRHA01000030">
    <property type="protein sequence ID" value="RDV23868.1"/>
    <property type="molecule type" value="Genomic_DNA"/>
</dbReference>
<evidence type="ECO:0000313" key="2">
    <source>
        <dbReference type="Proteomes" id="UP000256561"/>
    </source>
</evidence>
<comment type="caution">
    <text evidence="1">The sequence shown here is derived from an EMBL/GenBank/DDBJ whole genome shotgun (WGS) entry which is preliminary data.</text>
</comment>
<dbReference type="RefSeq" id="WP_115594613.1">
    <property type="nucleotide sequence ID" value="NZ_QRHA01000030.1"/>
</dbReference>
<dbReference type="AlphaFoldDB" id="A0A3D8M2M0"/>
<gene>
    <name evidence="1" type="ORF">DXV75_16990</name>
</gene>
<reference evidence="2" key="1">
    <citation type="submission" date="2018-08" db="EMBL/GenBank/DDBJ databases">
        <authorList>
            <person name="Zhang J."/>
            <person name="Du Z.-J."/>
        </authorList>
    </citation>
    <scope>NUCLEOTIDE SEQUENCE [LARGE SCALE GENOMIC DNA]</scope>
    <source>
        <strain evidence="2">KCTC 52655</strain>
    </source>
</reference>
<organism evidence="1 2">
    <name type="scientific">Alteromonas aestuariivivens</name>
    <dbReference type="NCBI Taxonomy" id="1938339"/>
    <lineage>
        <taxon>Bacteria</taxon>
        <taxon>Pseudomonadati</taxon>
        <taxon>Pseudomonadota</taxon>
        <taxon>Gammaproteobacteria</taxon>
        <taxon>Alteromonadales</taxon>
        <taxon>Alteromonadaceae</taxon>
        <taxon>Alteromonas/Salinimonas group</taxon>
        <taxon>Alteromonas</taxon>
    </lineage>
</organism>
<dbReference type="OrthoDB" id="6312744at2"/>
<protein>
    <submittedName>
        <fullName evidence="1">Uncharacterized protein</fullName>
    </submittedName>
</protein>
<sequence>MDKLEKWNLIKADLQMAYQLLPTNVKQSDFGYRECDFLEYIQNNELRLAMEELDGVIEDNQPPSSEFWQHLVNAAQLMGSPKEQGYRLYLSVT</sequence>
<accession>A0A3D8M2M0</accession>
<evidence type="ECO:0000313" key="1">
    <source>
        <dbReference type="EMBL" id="RDV23868.1"/>
    </source>
</evidence>
<dbReference type="Proteomes" id="UP000256561">
    <property type="component" value="Unassembled WGS sequence"/>
</dbReference>